<sequence>MSSTQKVLVQFFINAVVAQLSLSECIPTMLFHKTVNAQPIVDIYTKGLVKAAPRCHECVYLVCEKNNGYLYLLNGCRIGGCAKAHRELKPTCQNYGQHLTCLGCIDDEGCTPKILYLKDAPTTPTTTKRRPEWLEVEVESCKKYAAESCPCGWAKCVSDPGCIASGCCPSGYKFECCSYMVLPPSTTENATEEPNAAVTLLTSKMCIALTSLMVMTLHFANNQLQP</sequence>
<evidence type="ECO:0000256" key="1">
    <source>
        <dbReference type="SAM" id="SignalP"/>
    </source>
</evidence>
<feature type="signal peptide" evidence="1">
    <location>
        <begin position="1"/>
        <end position="23"/>
    </location>
</feature>
<keyword evidence="3" id="KW-1185">Reference proteome</keyword>
<reference evidence="2 3" key="1">
    <citation type="submission" date="2024-10" db="EMBL/GenBank/DDBJ databases">
        <authorList>
            <person name="Kim D."/>
        </authorList>
    </citation>
    <scope>NUCLEOTIDE SEQUENCE [LARGE SCALE GENOMIC DNA]</scope>
    <source>
        <strain evidence="2">Taebaek</strain>
    </source>
</reference>
<organism evidence="2 3">
    <name type="scientific">Heterodera schachtii</name>
    <name type="common">Sugarbeet cyst nematode worm</name>
    <name type="synonym">Tylenchus schachtii</name>
    <dbReference type="NCBI Taxonomy" id="97005"/>
    <lineage>
        <taxon>Eukaryota</taxon>
        <taxon>Metazoa</taxon>
        <taxon>Ecdysozoa</taxon>
        <taxon>Nematoda</taxon>
        <taxon>Chromadorea</taxon>
        <taxon>Rhabditida</taxon>
        <taxon>Tylenchina</taxon>
        <taxon>Tylenchomorpha</taxon>
        <taxon>Tylenchoidea</taxon>
        <taxon>Heteroderidae</taxon>
        <taxon>Heteroderinae</taxon>
        <taxon>Heterodera</taxon>
    </lineage>
</organism>
<evidence type="ECO:0000313" key="2">
    <source>
        <dbReference type="EMBL" id="KAL3083988.1"/>
    </source>
</evidence>
<dbReference type="EMBL" id="JBICCN010000244">
    <property type="protein sequence ID" value="KAL3083988.1"/>
    <property type="molecule type" value="Genomic_DNA"/>
</dbReference>
<comment type="caution">
    <text evidence="2">The sequence shown here is derived from an EMBL/GenBank/DDBJ whole genome shotgun (WGS) entry which is preliminary data.</text>
</comment>
<dbReference type="AlphaFoldDB" id="A0ABD2J6Q2"/>
<name>A0ABD2J6Q2_HETSC</name>
<feature type="chain" id="PRO_5044850360" evidence="1">
    <location>
        <begin position="24"/>
        <end position="226"/>
    </location>
</feature>
<dbReference type="Proteomes" id="UP001620645">
    <property type="component" value="Unassembled WGS sequence"/>
</dbReference>
<proteinExistence type="predicted"/>
<accession>A0ABD2J6Q2</accession>
<evidence type="ECO:0000313" key="3">
    <source>
        <dbReference type="Proteomes" id="UP001620645"/>
    </source>
</evidence>
<protein>
    <submittedName>
        <fullName evidence="2">Uncharacterized protein</fullName>
    </submittedName>
</protein>
<gene>
    <name evidence="2" type="ORF">niasHS_008860</name>
</gene>
<keyword evidence="1" id="KW-0732">Signal</keyword>